<protein>
    <submittedName>
        <fullName evidence="5">Type II pantothenate kinase</fullName>
        <ecNumber evidence="5">2.7.1.33</ecNumber>
    </submittedName>
</protein>
<evidence type="ECO:0000256" key="4">
    <source>
        <dbReference type="SAM" id="Phobius"/>
    </source>
</evidence>
<dbReference type="Gene3D" id="3.30.420.40">
    <property type="match status" value="1"/>
</dbReference>
<keyword evidence="5" id="KW-0808">Transferase</keyword>
<proteinExistence type="predicted"/>
<dbReference type="GO" id="GO:0015937">
    <property type="term" value="P:coenzyme A biosynthetic process"/>
    <property type="evidence" value="ECO:0007669"/>
    <property type="project" value="UniProtKB-KW"/>
</dbReference>
<dbReference type="Pfam" id="PF03630">
    <property type="entry name" value="Fumble"/>
    <property type="match status" value="1"/>
</dbReference>
<dbReference type="SUPFAM" id="SSF53067">
    <property type="entry name" value="Actin-like ATPase domain"/>
    <property type="match status" value="1"/>
</dbReference>
<reference evidence="5" key="1">
    <citation type="submission" date="2019-08" db="EMBL/GenBank/DDBJ databases">
        <authorList>
            <person name="Kucharzyk K."/>
            <person name="Murdoch R.W."/>
            <person name="Higgins S."/>
            <person name="Loffler F."/>
        </authorList>
    </citation>
    <scope>NUCLEOTIDE SEQUENCE</scope>
</reference>
<keyword evidence="2" id="KW-0067">ATP-binding</keyword>
<dbReference type="EMBL" id="VSSQ01009414">
    <property type="protein sequence ID" value="MPM41551.1"/>
    <property type="molecule type" value="Genomic_DNA"/>
</dbReference>
<accession>A0A644ZNZ1</accession>
<dbReference type="PANTHER" id="PTHR12280">
    <property type="entry name" value="PANTOTHENATE KINASE"/>
    <property type="match status" value="1"/>
</dbReference>
<dbReference type="InterPro" id="IPR004567">
    <property type="entry name" value="Type_II_PanK"/>
</dbReference>
<evidence type="ECO:0000256" key="3">
    <source>
        <dbReference type="ARBA" id="ARBA00022993"/>
    </source>
</evidence>
<evidence type="ECO:0000256" key="2">
    <source>
        <dbReference type="ARBA" id="ARBA00022840"/>
    </source>
</evidence>
<evidence type="ECO:0000256" key="1">
    <source>
        <dbReference type="ARBA" id="ARBA00022741"/>
    </source>
</evidence>
<keyword evidence="5" id="KW-0418">Kinase</keyword>
<keyword evidence="3" id="KW-0173">Coenzyme A biosynthesis</keyword>
<dbReference type="GO" id="GO:0005524">
    <property type="term" value="F:ATP binding"/>
    <property type="evidence" value="ECO:0007669"/>
    <property type="project" value="UniProtKB-KW"/>
</dbReference>
<keyword evidence="4" id="KW-0812">Transmembrane</keyword>
<sequence>MNSTTFEHILDLAEQGDLTKVDLLIEDISDSEISFLDKKSTAANFGKMLDSAKREDFALGIINMVFQVIGMISVFAAKSRKTDTVLITGNGSKNMIGRKVLTGISGLYNIQFEYPADAEFATAIGAAISGR</sequence>
<comment type="caution">
    <text evidence="5">The sequence shown here is derived from an EMBL/GenBank/DDBJ whole genome shotgun (WGS) entry which is preliminary data.</text>
</comment>
<feature type="transmembrane region" description="Helical" evidence="4">
    <location>
        <begin position="57"/>
        <end position="77"/>
    </location>
</feature>
<keyword evidence="4" id="KW-1133">Transmembrane helix</keyword>
<dbReference type="AlphaFoldDB" id="A0A644ZNZ1"/>
<dbReference type="InterPro" id="IPR043129">
    <property type="entry name" value="ATPase_NBD"/>
</dbReference>
<dbReference type="PANTHER" id="PTHR12280:SF20">
    <property type="entry name" value="4'-PHOSPHOPANTETHEINE PHOSPHATASE"/>
    <property type="match status" value="1"/>
</dbReference>
<keyword evidence="4" id="KW-0472">Membrane</keyword>
<organism evidence="5">
    <name type="scientific">bioreactor metagenome</name>
    <dbReference type="NCBI Taxonomy" id="1076179"/>
    <lineage>
        <taxon>unclassified sequences</taxon>
        <taxon>metagenomes</taxon>
        <taxon>ecological metagenomes</taxon>
    </lineage>
</organism>
<keyword evidence="1" id="KW-0547">Nucleotide-binding</keyword>
<gene>
    <name evidence="5" type="primary">coaW_3</name>
    <name evidence="5" type="ORF">SDC9_88206</name>
</gene>
<evidence type="ECO:0000313" key="5">
    <source>
        <dbReference type="EMBL" id="MPM41551.1"/>
    </source>
</evidence>
<dbReference type="GO" id="GO:0004594">
    <property type="term" value="F:pantothenate kinase activity"/>
    <property type="evidence" value="ECO:0007669"/>
    <property type="project" value="UniProtKB-EC"/>
</dbReference>
<dbReference type="EC" id="2.7.1.33" evidence="5"/>
<dbReference type="GO" id="GO:0005829">
    <property type="term" value="C:cytosol"/>
    <property type="evidence" value="ECO:0007669"/>
    <property type="project" value="TreeGrafter"/>
</dbReference>
<name>A0A644ZNZ1_9ZZZZ</name>